<gene>
    <name evidence="2" type="ORF">K460DRAFT_263292</name>
</gene>
<dbReference type="OrthoDB" id="62952at2759"/>
<proteinExistence type="predicted"/>
<dbReference type="RefSeq" id="XP_040786778.1">
    <property type="nucleotide sequence ID" value="XM_040927481.1"/>
</dbReference>
<accession>A0A9P4GER2</accession>
<comment type="caution">
    <text evidence="2">The sequence shown here is derived from an EMBL/GenBank/DDBJ whole genome shotgun (WGS) entry which is preliminary data.</text>
</comment>
<dbReference type="PANTHER" id="PTHR42085">
    <property type="entry name" value="F-BOX DOMAIN-CONTAINING PROTEIN"/>
    <property type="match status" value="1"/>
</dbReference>
<evidence type="ECO:0000313" key="2">
    <source>
        <dbReference type="EMBL" id="KAF1844215.1"/>
    </source>
</evidence>
<name>A0A9P4GER2_9PLEO</name>
<feature type="region of interest" description="Disordered" evidence="1">
    <location>
        <begin position="1"/>
        <end position="31"/>
    </location>
</feature>
<reference evidence="2" key="1">
    <citation type="submission" date="2020-01" db="EMBL/GenBank/DDBJ databases">
        <authorList>
            <consortium name="DOE Joint Genome Institute"/>
            <person name="Haridas S."/>
            <person name="Albert R."/>
            <person name="Binder M."/>
            <person name="Bloem J."/>
            <person name="Labutti K."/>
            <person name="Salamov A."/>
            <person name="Andreopoulos B."/>
            <person name="Baker S.E."/>
            <person name="Barry K."/>
            <person name="Bills G."/>
            <person name="Bluhm B.H."/>
            <person name="Cannon C."/>
            <person name="Castanera R."/>
            <person name="Culley D.E."/>
            <person name="Daum C."/>
            <person name="Ezra D."/>
            <person name="Gonzalez J.B."/>
            <person name="Henrissat B."/>
            <person name="Kuo A."/>
            <person name="Liang C."/>
            <person name="Lipzen A."/>
            <person name="Lutzoni F."/>
            <person name="Magnuson J."/>
            <person name="Mondo S."/>
            <person name="Nolan M."/>
            <person name="Ohm R."/>
            <person name="Pangilinan J."/>
            <person name="Park H.-J."/>
            <person name="Ramirez L."/>
            <person name="Alfaro M."/>
            <person name="Sun H."/>
            <person name="Tritt A."/>
            <person name="Yoshinaga Y."/>
            <person name="Zwiers L.-H."/>
            <person name="Turgeon B.G."/>
            <person name="Goodwin S.B."/>
            <person name="Spatafora J.W."/>
            <person name="Crous P.W."/>
            <person name="Grigoriev I.V."/>
        </authorList>
    </citation>
    <scope>NUCLEOTIDE SEQUENCE</scope>
    <source>
        <strain evidence="2">CBS 394.84</strain>
    </source>
</reference>
<evidence type="ECO:0000313" key="3">
    <source>
        <dbReference type="Proteomes" id="UP000800039"/>
    </source>
</evidence>
<dbReference type="EMBL" id="ML976617">
    <property type="protein sequence ID" value="KAF1844215.1"/>
    <property type="molecule type" value="Genomic_DNA"/>
</dbReference>
<evidence type="ECO:0008006" key="4">
    <source>
        <dbReference type="Google" id="ProtNLM"/>
    </source>
</evidence>
<dbReference type="InterPro" id="IPR038883">
    <property type="entry name" value="AN11006-like"/>
</dbReference>
<feature type="non-terminal residue" evidence="2">
    <location>
        <position position="368"/>
    </location>
</feature>
<organism evidence="2 3">
    <name type="scientific">Cucurbitaria berberidis CBS 394.84</name>
    <dbReference type="NCBI Taxonomy" id="1168544"/>
    <lineage>
        <taxon>Eukaryota</taxon>
        <taxon>Fungi</taxon>
        <taxon>Dikarya</taxon>
        <taxon>Ascomycota</taxon>
        <taxon>Pezizomycotina</taxon>
        <taxon>Dothideomycetes</taxon>
        <taxon>Pleosporomycetidae</taxon>
        <taxon>Pleosporales</taxon>
        <taxon>Pleosporineae</taxon>
        <taxon>Cucurbitariaceae</taxon>
        <taxon>Cucurbitaria</taxon>
    </lineage>
</organism>
<dbReference type="Proteomes" id="UP000800039">
    <property type="component" value="Unassembled WGS sequence"/>
</dbReference>
<feature type="compositionally biased region" description="Pro residues" evidence="1">
    <location>
        <begin position="260"/>
        <end position="270"/>
    </location>
</feature>
<dbReference type="PANTHER" id="PTHR42085:SF1">
    <property type="entry name" value="F-BOX DOMAIN-CONTAINING PROTEIN"/>
    <property type="match status" value="1"/>
</dbReference>
<feature type="compositionally biased region" description="Low complexity" evidence="1">
    <location>
        <begin position="19"/>
        <end position="31"/>
    </location>
</feature>
<sequence>MIDAPPQSPSRPVRLRNLSTSNPSTAPTTASDPTFSLLLSLPRELRDRIYTFALTSPSPFWWPNQAAVKYEHNIAPNLLRASRQVYEEAALVIYSENKFAFTHPSDCNIFRVVASPASRNITSVYFRIRERDLRLWTSYLGSKSQDRSLRADLPRLRSLWIFSRCGSMGTSAMLGQMVTVSQAIQGLQGLQGVVGGLGNLSPAIQVQLQAVQNVIGQHVHALTQHLQSFPQAVGNGGGAPPQTPQLLGMDANGTGNGNQIPPPPPPPQLPAMPFNHPHHLHHHPHPLYTTFLRFEREIGLESLCLSLRETLRGRKVKIVCIMRVPRREVERLVSMYPDELSIEEKTGDARTKFRKIHGVEVSLELNGY</sequence>
<keyword evidence="3" id="KW-1185">Reference proteome</keyword>
<evidence type="ECO:0000256" key="1">
    <source>
        <dbReference type="SAM" id="MobiDB-lite"/>
    </source>
</evidence>
<feature type="region of interest" description="Disordered" evidence="1">
    <location>
        <begin position="252"/>
        <end position="275"/>
    </location>
</feature>
<dbReference type="AlphaFoldDB" id="A0A9P4GER2"/>
<dbReference type="GeneID" id="63844734"/>
<protein>
    <recommendedName>
        <fullName evidence="4">F-box domain-containing protein</fullName>
    </recommendedName>
</protein>